<dbReference type="InterPro" id="IPR019049">
    <property type="entry name" value="Nucleoporin_prot_Ndc1/Nup"/>
</dbReference>
<evidence type="ECO:0000256" key="1">
    <source>
        <dbReference type="ARBA" id="ARBA00004232"/>
    </source>
</evidence>
<organism evidence="14 15">
    <name type="scientific">Phoenix dactylifera</name>
    <name type="common">Date palm</name>
    <dbReference type="NCBI Taxonomy" id="42345"/>
    <lineage>
        <taxon>Eukaryota</taxon>
        <taxon>Viridiplantae</taxon>
        <taxon>Streptophyta</taxon>
        <taxon>Embryophyta</taxon>
        <taxon>Tracheophyta</taxon>
        <taxon>Spermatophyta</taxon>
        <taxon>Magnoliopsida</taxon>
        <taxon>Liliopsida</taxon>
        <taxon>Arecaceae</taxon>
        <taxon>Coryphoideae</taxon>
        <taxon>Phoeniceae</taxon>
        <taxon>Phoenix</taxon>
    </lineage>
</organism>
<evidence type="ECO:0000256" key="12">
    <source>
        <dbReference type="ARBA" id="ARBA00023242"/>
    </source>
</evidence>
<evidence type="ECO:0000256" key="2">
    <source>
        <dbReference type="ARBA" id="ARBA00004567"/>
    </source>
</evidence>
<feature type="transmembrane region" description="Helical" evidence="13">
    <location>
        <begin position="42"/>
        <end position="66"/>
    </location>
</feature>
<keyword evidence="5 13" id="KW-0812">Transmembrane</keyword>
<keyword evidence="14" id="KW-1185">Reference proteome</keyword>
<dbReference type="GO" id="GO:0051028">
    <property type="term" value="P:mRNA transport"/>
    <property type="evidence" value="ECO:0007669"/>
    <property type="project" value="UniProtKB-KW"/>
</dbReference>
<dbReference type="GO" id="GO:0030674">
    <property type="term" value="F:protein-macromolecule adaptor activity"/>
    <property type="evidence" value="ECO:0007669"/>
    <property type="project" value="TreeGrafter"/>
</dbReference>
<keyword evidence="6" id="KW-0509">mRNA transport</keyword>
<accession>A0A8B8ZXK8</accession>
<feature type="transmembrane region" description="Helical" evidence="13">
    <location>
        <begin position="110"/>
        <end position="131"/>
    </location>
</feature>
<keyword evidence="8 13" id="KW-1133">Transmembrane helix</keyword>
<reference evidence="15" key="1">
    <citation type="submission" date="2025-08" db="UniProtKB">
        <authorList>
            <consortium name="RefSeq"/>
        </authorList>
    </citation>
    <scope>IDENTIFICATION</scope>
    <source>
        <tissue evidence="15">Young leaves</tissue>
    </source>
</reference>
<dbReference type="GO" id="GO:0031965">
    <property type="term" value="C:nuclear membrane"/>
    <property type="evidence" value="ECO:0007669"/>
    <property type="project" value="UniProtKB-SubCell"/>
</dbReference>
<comment type="similarity">
    <text evidence="3">Belongs to the NDC1 family.</text>
</comment>
<dbReference type="GeneID" id="103698227"/>
<keyword evidence="7" id="KW-0653">Protein transport</keyword>
<name>A0A8B8ZXK8_PHODC</name>
<dbReference type="GO" id="GO:0015031">
    <property type="term" value="P:protein transport"/>
    <property type="evidence" value="ECO:0007669"/>
    <property type="project" value="UniProtKB-KW"/>
</dbReference>
<keyword evidence="12" id="KW-0539">Nucleus</keyword>
<comment type="subcellular location">
    <subcellularLocation>
        <location evidence="1">Nucleus membrane</location>
        <topology evidence="1">Multi-pass membrane protein</topology>
    </subcellularLocation>
    <subcellularLocation>
        <location evidence="2">Nucleus</location>
        <location evidence="2">Nuclear pore complex</location>
    </subcellularLocation>
</comment>
<evidence type="ECO:0000256" key="7">
    <source>
        <dbReference type="ARBA" id="ARBA00022927"/>
    </source>
</evidence>
<keyword evidence="9" id="KW-0811">Translocation</keyword>
<dbReference type="KEGG" id="pda:103698227"/>
<evidence type="ECO:0000256" key="9">
    <source>
        <dbReference type="ARBA" id="ARBA00023010"/>
    </source>
</evidence>
<dbReference type="Pfam" id="PF09531">
    <property type="entry name" value="Ndc1_Nup"/>
    <property type="match status" value="2"/>
</dbReference>
<evidence type="ECO:0000256" key="10">
    <source>
        <dbReference type="ARBA" id="ARBA00023132"/>
    </source>
</evidence>
<evidence type="ECO:0000256" key="8">
    <source>
        <dbReference type="ARBA" id="ARBA00022989"/>
    </source>
</evidence>
<dbReference type="RefSeq" id="XP_038978102.1">
    <property type="nucleotide sequence ID" value="XM_039122174.1"/>
</dbReference>
<dbReference type="PANTHER" id="PTHR13269:SF6">
    <property type="entry name" value="NUCLEOPORIN NDC1"/>
    <property type="match status" value="1"/>
</dbReference>
<evidence type="ECO:0000313" key="14">
    <source>
        <dbReference type="Proteomes" id="UP000228380"/>
    </source>
</evidence>
<dbReference type="OrthoDB" id="67850at2759"/>
<sequence length="535" mass="59407">MSSPYVVVKNRWLGFLIWQSIASTTVYLSTSLLLLLHRPSPLAILSFLAFHLSLLLLTLSLFLLSSPHPDPSASLPELAAALLRASLCSLVGGFSHPSSTPDARRRARRALASALFLVICAVSGFLSVAAVCGERELLYGLRLVGLGLRGSIFGLVYGLHYVFRKRWILKFPIIQRPLFYSFKMGISSSFKRALKVSIQAFFCSSLLMLFLPDQFKYTNTMRKYIMQQIKFYIGTFAISFCWEISHHLLQVVHTRRCIFAPPQGSAAAETNPSETLLETLEQSSPRSLLQYLAYLDLCMVAENNVEPWRRAAVFEETGETYRRVVNMCLRPLEQLTSRIAEGLEAFPMDKSDFLSQQLNSPATIQGDSKLNEAFDDSQLCTWCARTLATLTARSHWEDRYGVSQLTGCNSAVVSTLLSCLLAVEACLGKKTNPQPAHLMGPASIRWATVNTGRKDGVTAITSKKRGAALHAKAYTMADVLRTSVYQIISTFQADMQANAKASVLEKNWIGEGKPLYGAREILVQKLGLFLDFCAV</sequence>
<evidence type="ECO:0000256" key="11">
    <source>
        <dbReference type="ARBA" id="ARBA00023136"/>
    </source>
</evidence>
<evidence type="ECO:0000256" key="3">
    <source>
        <dbReference type="ARBA" id="ARBA00005760"/>
    </source>
</evidence>
<evidence type="ECO:0000256" key="13">
    <source>
        <dbReference type="SAM" id="Phobius"/>
    </source>
</evidence>
<dbReference type="GO" id="GO:0006999">
    <property type="term" value="P:nuclear pore organization"/>
    <property type="evidence" value="ECO:0007669"/>
    <property type="project" value="TreeGrafter"/>
</dbReference>
<gene>
    <name evidence="15" type="primary">LOC103698227</name>
</gene>
<dbReference type="Proteomes" id="UP000228380">
    <property type="component" value="Unplaced"/>
</dbReference>
<evidence type="ECO:0000313" key="15">
    <source>
        <dbReference type="RefSeq" id="XP_038978102.1"/>
    </source>
</evidence>
<keyword evidence="4" id="KW-0813">Transport</keyword>
<evidence type="ECO:0000256" key="4">
    <source>
        <dbReference type="ARBA" id="ARBA00022448"/>
    </source>
</evidence>
<evidence type="ECO:0000256" key="5">
    <source>
        <dbReference type="ARBA" id="ARBA00022692"/>
    </source>
</evidence>
<protein>
    <submittedName>
        <fullName evidence="15">Uncharacterized protein LOC103698227 isoform X1</fullName>
    </submittedName>
</protein>
<keyword evidence="11 13" id="KW-0472">Membrane</keyword>
<keyword evidence="10" id="KW-0906">Nuclear pore complex</keyword>
<dbReference type="GO" id="GO:0070762">
    <property type="term" value="C:nuclear pore transmembrane ring"/>
    <property type="evidence" value="ECO:0007669"/>
    <property type="project" value="TreeGrafter"/>
</dbReference>
<feature type="transmembrane region" description="Helical" evidence="13">
    <location>
        <begin position="12"/>
        <end position="35"/>
    </location>
</feature>
<dbReference type="PANTHER" id="PTHR13269">
    <property type="entry name" value="NUCLEOPORIN NDC1"/>
    <property type="match status" value="1"/>
</dbReference>
<proteinExistence type="inferred from homology"/>
<feature type="transmembrane region" description="Helical" evidence="13">
    <location>
        <begin position="143"/>
        <end position="163"/>
    </location>
</feature>
<evidence type="ECO:0000256" key="6">
    <source>
        <dbReference type="ARBA" id="ARBA00022816"/>
    </source>
</evidence>
<dbReference type="AlphaFoldDB" id="A0A8B8ZXK8"/>